<dbReference type="AlphaFoldDB" id="A0A829YB40"/>
<protein>
    <submittedName>
        <fullName evidence="1">Uncharacterized protein</fullName>
    </submittedName>
</protein>
<gene>
    <name evidence="1" type="ORF">GCM10011487_24970</name>
</gene>
<evidence type="ECO:0000313" key="1">
    <source>
        <dbReference type="EMBL" id="GFE80497.1"/>
    </source>
</evidence>
<reference evidence="2" key="1">
    <citation type="submission" date="2020-01" db="EMBL/GenBank/DDBJ databases">
        <title>'Steroidobacter agaridevorans' sp. nov., agar-degrading bacteria isolated from rhizosphere soils.</title>
        <authorList>
            <person name="Ikenaga M."/>
            <person name="Kataoka M."/>
            <person name="Murouchi A."/>
            <person name="Katsuragi S."/>
            <person name="Sakai M."/>
        </authorList>
    </citation>
    <scope>NUCLEOTIDE SEQUENCE [LARGE SCALE GENOMIC DNA]</scope>
    <source>
        <strain evidence="2">YU21-B</strain>
    </source>
</reference>
<organism evidence="1 2">
    <name type="scientific">Steroidobacter agaridevorans</name>
    <dbReference type="NCBI Taxonomy" id="2695856"/>
    <lineage>
        <taxon>Bacteria</taxon>
        <taxon>Pseudomonadati</taxon>
        <taxon>Pseudomonadota</taxon>
        <taxon>Gammaproteobacteria</taxon>
        <taxon>Steroidobacterales</taxon>
        <taxon>Steroidobacteraceae</taxon>
        <taxon>Steroidobacter</taxon>
    </lineage>
</organism>
<comment type="caution">
    <text evidence="1">The sequence shown here is derived from an EMBL/GenBank/DDBJ whole genome shotgun (WGS) entry which is preliminary data.</text>
</comment>
<dbReference type="Proteomes" id="UP000445000">
    <property type="component" value="Unassembled WGS sequence"/>
</dbReference>
<name>A0A829YB40_9GAMM</name>
<dbReference type="EMBL" id="BLJN01000002">
    <property type="protein sequence ID" value="GFE80497.1"/>
    <property type="molecule type" value="Genomic_DNA"/>
</dbReference>
<sequence>MYAVLLDQLPPVTVSRLQTLLADSEQVTDLALLAAREREISLLLSAEEYSLYEQLRGSDAIQAHLQAFANQVETTSPLHPEQRRGLLLAKLNHSTAAQLLVLDSELDEANIPAMERAYARDVAAAGIEHHERAFLDEVRPLLTTEQWSALAEFERASLANHSAAPPETQASRVDNP</sequence>
<proteinExistence type="predicted"/>
<keyword evidence="2" id="KW-1185">Reference proteome</keyword>
<accession>A0A829YB40</accession>
<dbReference type="RefSeq" id="WP_161812171.1">
    <property type="nucleotide sequence ID" value="NZ_BLJN01000002.1"/>
</dbReference>
<evidence type="ECO:0000313" key="2">
    <source>
        <dbReference type="Proteomes" id="UP000445000"/>
    </source>
</evidence>